<dbReference type="Pfam" id="PF01451">
    <property type="entry name" value="LMWPc"/>
    <property type="match status" value="1"/>
</dbReference>
<dbReference type="SMART" id="SM00418">
    <property type="entry name" value="HTH_ARSR"/>
    <property type="match status" value="1"/>
</dbReference>
<dbReference type="RefSeq" id="WP_184385000.1">
    <property type="nucleotide sequence ID" value="NZ_JACIDJ010000005.1"/>
</dbReference>
<keyword evidence="3" id="KW-0560">Oxidoreductase</keyword>
<dbReference type="CDD" id="cd16345">
    <property type="entry name" value="LMWP_ArsC"/>
    <property type="match status" value="1"/>
</dbReference>
<accession>A0A840AGN6</accession>
<evidence type="ECO:0000313" key="4">
    <source>
        <dbReference type="Proteomes" id="UP000553193"/>
    </source>
</evidence>
<keyword evidence="4" id="KW-1185">Reference proteome</keyword>
<dbReference type="PANTHER" id="PTHR43428:SF1">
    <property type="entry name" value="ARSENATE REDUCTASE"/>
    <property type="match status" value="1"/>
</dbReference>
<keyword evidence="1" id="KW-0059">Arsenical resistance</keyword>
<dbReference type="Gene3D" id="1.10.10.10">
    <property type="entry name" value="Winged helix-like DNA-binding domain superfamily/Winged helix DNA-binding domain"/>
    <property type="match status" value="1"/>
</dbReference>
<feature type="domain" description="HTH arsR-type" evidence="2">
    <location>
        <begin position="1"/>
        <end position="95"/>
    </location>
</feature>
<dbReference type="InterPro" id="IPR036388">
    <property type="entry name" value="WH-like_DNA-bd_sf"/>
</dbReference>
<evidence type="ECO:0000313" key="3">
    <source>
        <dbReference type="EMBL" id="MBB3899324.1"/>
    </source>
</evidence>
<evidence type="ECO:0000256" key="1">
    <source>
        <dbReference type="ARBA" id="ARBA00022849"/>
    </source>
</evidence>
<dbReference type="InterPro" id="IPR011991">
    <property type="entry name" value="ArsR-like_HTH"/>
</dbReference>
<dbReference type="Proteomes" id="UP000553193">
    <property type="component" value="Unassembled WGS sequence"/>
</dbReference>
<dbReference type="CDD" id="cd00090">
    <property type="entry name" value="HTH_ARSR"/>
    <property type="match status" value="1"/>
</dbReference>
<name>A0A840AGN6_9PROT</name>
<dbReference type="PRINTS" id="PR00778">
    <property type="entry name" value="HTHARSR"/>
</dbReference>
<comment type="caution">
    <text evidence="3">The sequence shown here is derived from an EMBL/GenBank/DDBJ whole genome shotgun (WGS) entry which is preliminary data.</text>
</comment>
<protein>
    <submittedName>
        <fullName evidence="3">Arsenate reductase</fullName>
        <ecNumber evidence="3">1.20.4.1</ecNumber>
    </submittedName>
</protein>
<dbReference type="SMART" id="SM00226">
    <property type="entry name" value="LMWPc"/>
    <property type="match status" value="1"/>
</dbReference>
<dbReference type="SUPFAM" id="SSF46785">
    <property type="entry name" value="Winged helix' DNA-binding domain"/>
    <property type="match status" value="1"/>
</dbReference>
<gene>
    <name evidence="3" type="ORF">GGQ83_002776</name>
</gene>
<dbReference type="InterPro" id="IPR036196">
    <property type="entry name" value="Ptyr_pPase_sf"/>
</dbReference>
<dbReference type="GO" id="GO:0046685">
    <property type="term" value="P:response to arsenic-containing substance"/>
    <property type="evidence" value="ECO:0007669"/>
    <property type="project" value="UniProtKB-KW"/>
</dbReference>
<dbReference type="InterPro" id="IPR023485">
    <property type="entry name" value="Ptyr_pPase"/>
</dbReference>
<dbReference type="EC" id="1.20.4.1" evidence="3"/>
<evidence type="ECO:0000259" key="2">
    <source>
        <dbReference type="PROSITE" id="PS50987"/>
    </source>
</evidence>
<dbReference type="PROSITE" id="PS50987">
    <property type="entry name" value="HTH_ARSR_2"/>
    <property type="match status" value="1"/>
</dbReference>
<reference evidence="3 4" key="1">
    <citation type="submission" date="2020-08" db="EMBL/GenBank/DDBJ databases">
        <title>Genomic Encyclopedia of Type Strains, Phase IV (KMG-IV): sequencing the most valuable type-strain genomes for metagenomic binning, comparative biology and taxonomic classification.</title>
        <authorList>
            <person name="Goeker M."/>
        </authorList>
    </citation>
    <scope>NUCLEOTIDE SEQUENCE [LARGE SCALE GENOMIC DNA]</scope>
    <source>
        <strain evidence="3 4">DSM 19979</strain>
    </source>
</reference>
<organism evidence="3 4">
    <name type="scientific">Roseococcus suduntuyensis</name>
    <dbReference type="NCBI Taxonomy" id="455361"/>
    <lineage>
        <taxon>Bacteria</taxon>
        <taxon>Pseudomonadati</taxon>
        <taxon>Pseudomonadota</taxon>
        <taxon>Alphaproteobacteria</taxon>
        <taxon>Acetobacterales</taxon>
        <taxon>Roseomonadaceae</taxon>
        <taxon>Roseococcus</taxon>
    </lineage>
</organism>
<dbReference type="PANTHER" id="PTHR43428">
    <property type="entry name" value="ARSENATE REDUCTASE"/>
    <property type="match status" value="1"/>
</dbReference>
<dbReference type="Gene3D" id="3.40.50.2300">
    <property type="match status" value="1"/>
</dbReference>
<dbReference type="InterPro" id="IPR001845">
    <property type="entry name" value="HTH_ArsR_DNA-bd_dom"/>
</dbReference>
<dbReference type="NCBIfam" id="NF033788">
    <property type="entry name" value="HTH_metalloreg"/>
    <property type="match status" value="1"/>
</dbReference>
<dbReference type="Pfam" id="PF12840">
    <property type="entry name" value="HTH_20"/>
    <property type="match status" value="1"/>
</dbReference>
<dbReference type="SUPFAM" id="SSF52788">
    <property type="entry name" value="Phosphotyrosine protein phosphatases I"/>
    <property type="match status" value="1"/>
</dbReference>
<dbReference type="InterPro" id="IPR036390">
    <property type="entry name" value="WH_DNA-bd_sf"/>
</dbReference>
<dbReference type="AlphaFoldDB" id="A0A840AGN6"/>
<dbReference type="GO" id="GO:0008794">
    <property type="term" value="F:arsenate reductase (glutaredoxin) activity"/>
    <property type="evidence" value="ECO:0007669"/>
    <property type="project" value="UniProtKB-EC"/>
</dbReference>
<sequence length="286" mass="30308">MESERAALGFTALGQTTRLELMRLLLGRGPTGLAAGEIAAALGATPSTLSFHLRALEQAGLIRPTRIGRSLVYAAQVAALRDLLAYLTEPCCDGTAARCGDLATLLPTTAPHRAKEAMMPAFNVLFLCSRNSARSIMAEAILNKLGEGRFRAFSAGSEPSPEGPMPEVVAQLSALGHDVSGLSSKSWNLFMEPDAPRMDFVITLCDILAGQSCPDFGETMITAAWPLPDPAKFSGNAAERASLLNELYAGLHRRIGIFTSLPIAALDRIALKARLNELAHPAGARA</sequence>
<dbReference type="EMBL" id="JACIDJ010000005">
    <property type="protein sequence ID" value="MBB3899324.1"/>
    <property type="molecule type" value="Genomic_DNA"/>
</dbReference>
<proteinExistence type="predicted"/>
<dbReference type="GO" id="GO:0003700">
    <property type="term" value="F:DNA-binding transcription factor activity"/>
    <property type="evidence" value="ECO:0007669"/>
    <property type="project" value="InterPro"/>
</dbReference>